<dbReference type="Proteomes" id="UP000030428">
    <property type="component" value="Unassembled WGS sequence"/>
</dbReference>
<dbReference type="AlphaFoldDB" id="A0A4E0RT38"/>
<dbReference type="InterPro" id="IPR020848">
    <property type="entry name" value="AP_endonuclease_F1_CS"/>
</dbReference>
<sequence>MCVGRTLRSLSLGLHDTFRLFEQAPENYSWWDYRRGGFWRNQGIRIDLILASTALDCRACVIDSAPRRLERPSDHAPVVASFD</sequence>
<feature type="domain" description="Endonuclease/exonuclease/phosphatase" evidence="1">
    <location>
        <begin position="12"/>
        <end position="75"/>
    </location>
</feature>
<reference evidence="2 3" key="1">
    <citation type="journal article" date="2016" name="Front. Microbiol.">
        <title>Single-Cell (Meta-)Genomics of a Dimorphic Candidatus Thiomargarita nelsonii Reveals Genomic Plasticity.</title>
        <authorList>
            <person name="Flood B.E."/>
            <person name="Fliss P."/>
            <person name="Jones D.S."/>
            <person name="Dick G.J."/>
            <person name="Jain S."/>
            <person name="Kaster A.K."/>
            <person name="Winkel M."/>
            <person name="Mussmann M."/>
            <person name="Bailey J."/>
        </authorList>
    </citation>
    <scope>NUCLEOTIDE SEQUENCE [LARGE SCALE GENOMIC DNA]</scope>
    <source>
        <strain evidence="2">Hydrate Ridge</strain>
    </source>
</reference>
<gene>
    <name evidence="2" type="ORF">PN36_10490</name>
</gene>
<accession>A0A4E0RT38</accession>
<dbReference type="InterPro" id="IPR037493">
    <property type="entry name" value="ExoIII-like"/>
</dbReference>
<dbReference type="SUPFAM" id="SSF56219">
    <property type="entry name" value="DNase I-like"/>
    <property type="match status" value="1"/>
</dbReference>
<dbReference type="InterPro" id="IPR036691">
    <property type="entry name" value="Endo/exonu/phosph_ase_sf"/>
</dbReference>
<dbReference type="EMBL" id="JSZA02000032">
    <property type="protein sequence ID" value="TGO03224.1"/>
    <property type="molecule type" value="Genomic_DNA"/>
</dbReference>
<dbReference type="PANTHER" id="PTHR43250:SF2">
    <property type="entry name" value="EXODEOXYRIBONUCLEASE III"/>
    <property type="match status" value="1"/>
</dbReference>
<protein>
    <recommendedName>
        <fullName evidence="1">Endonuclease/exonuclease/phosphatase domain-containing protein</fullName>
    </recommendedName>
</protein>
<name>A0A4E0RT38_9GAMM</name>
<evidence type="ECO:0000259" key="1">
    <source>
        <dbReference type="Pfam" id="PF03372"/>
    </source>
</evidence>
<dbReference type="InterPro" id="IPR005135">
    <property type="entry name" value="Endo/exonuclease/phosphatase"/>
</dbReference>
<evidence type="ECO:0000313" key="3">
    <source>
        <dbReference type="Proteomes" id="UP000030428"/>
    </source>
</evidence>
<comment type="caution">
    <text evidence="2">The sequence shown here is derived from an EMBL/GenBank/DDBJ whole genome shotgun (WGS) entry which is preliminary data.</text>
</comment>
<evidence type="ECO:0000313" key="2">
    <source>
        <dbReference type="EMBL" id="TGO03224.1"/>
    </source>
</evidence>
<keyword evidence="3" id="KW-1185">Reference proteome</keyword>
<dbReference type="PANTHER" id="PTHR43250">
    <property type="entry name" value="EXODEOXYRIBONUCLEASE III"/>
    <property type="match status" value="1"/>
</dbReference>
<dbReference type="Pfam" id="PF03372">
    <property type="entry name" value="Exo_endo_phos"/>
    <property type="match status" value="1"/>
</dbReference>
<proteinExistence type="predicted"/>
<dbReference type="GO" id="GO:0006281">
    <property type="term" value="P:DNA repair"/>
    <property type="evidence" value="ECO:0007669"/>
    <property type="project" value="InterPro"/>
</dbReference>
<dbReference type="PROSITE" id="PS00728">
    <property type="entry name" value="AP_NUCLEASE_F1_3"/>
    <property type="match status" value="1"/>
</dbReference>
<dbReference type="GO" id="GO:0008311">
    <property type="term" value="F:double-stranded DNA 3'-5' DNA exonuclease activity"/>
    <property type="evidence" value="ECO:0007669"/>
    <property type="project" value="InterPro"/>
</dbReference>
<dbReference type="GO" id="GO:0004519">
    <property type="term" value="F:endonuclease activity"/>
    <property type="evidence" value="ECO:0007669"/>
    <property type="project" value="InterPro"/>
</dbReference>
<organism evidence="2 3">
    <name type="scientific">Candidatus Thiomargarita nelsonii</name>
    <dbReference type="NCBI Taxonomy" id="1003181"/>
    <lineage>
        <taxon>Bacteria</taxon>
        <taxon>Pseudomonadati</taxon>
        <taxon>Pseudomonadota</taxon>
        <taxon>Gammaproteobacteria</taxon>
        <taxon>Thiotrichales</taxon>
        <taxon>Thiotrichaceae</taxon>
        <taxon>Thiomargarita</taxon>
    </lineage>
</organism>
<dbReference type="GO" id="GO:0003677">
    <property type="term" value="F:DNA binding"/>
    <property type="evidence" value="ECO:0007669"/>
    <property type="project" value="InterPro"/>
</dbReference>
<dbReference type="Gene3D" id="3.60.10.10">
    <property type="entry name" value="Endonuclease/exonuclease/phosphatase"/>
    <property type="match status" value="1"/>
</dbReference>